<dbReference type="EMBL" id="BAWO01000057">
    <property type="protein sequence ID" value="GAJ41104.1"/>
    <property type="molecule type" value="Genomic_DNA"/>
</dbReference>
<organism evidence="1 2">
    <name type="scientific">Parageobacillus caldoxylosilyticus NBRC 107762</name>
    <dbReference type="NCBI Taxonomy" id="1220594"/>
    <lineage>
        <taxon>Bacteria</taxon>
        <taxon>Bacillati</taxon>
        <taxon>Bacillota</taxon>
        <taxon>Bacilli</taxon>
        <taxon>Bacillales</taxon>
        <taxon>Anoxybacillaceae</taxon>
        <taxon>Saccharococcus</taxon>
    </lineage>
</organism>
<dbReference type="AlphaFoldDB" id="A0A023DIH3"/>
<dbReference type="Proteomes" id="UP000023561">
    <property type="component" value="Unassembled WGS sequence"/>
</dbReference>
<gene>
    <name evidence="1" type="ORF">GCA01S_057_00430</name>
</gene>
<evidence type="ECO:0000313" key="2">
    <source>
        <dbReference type="Proteomes" id="UP000023561"/>
    </source>
</evidence>
<protein>
    <submittedName>
        <fullName evidence="1">Uncharacterized protein</fullName>
    </submittedName>
</protein>
<keyword evidence="2" id="KW-1185">Reference proteome</keyword>
<name>A0A023DIH3_9BACL</name>
<sequence>MEQKRTRTTDEEITIELKKSDRGQKANTTDEEISIEFMHSGNNVTHQPKDYEEIEY</sequence>
<reference evidence="1 2" key="1">
    <citation type="submission" date="2014-04" db="EMBL/GenBank/DDBJ databases">
        <title>Whole genome shotgun sequence of Geobacillus caldoxylosilyticus NBRC 107762.</title>
        <authorList>
            <person name="Hosoyama A."/>
            <person name="Hosoyama Y."/>
            <person name="Katano-Makiyama Y."/>
            <person name="Tsuchikane K."/>
            <person name="Ohji S."/>
            <person name="Ichikawa N."/>
            <person name="Yamazoe A."/>
            <person name="Fujita N."/>
        </authorList>
    </citation>
    <scope>NUCLEOTIDE SEQUENCE [LARGE SCALE GENOMIC DNA]</scope>
    <source>
        <strain evidence="1 2">NBRC 107762</strain>
    </source>
</reference>
<evidence type="ECO:0000313" key="1">
    <source>
        <dbReference type="EMBL" id="GAJ41104.1"/>
    </source>
</evidence>
<proteinExistence type="predicted"/>
<dbReference type="RefSeq" id="WP_183363849.1">
    <property type="nucleotide sequence ID" value="NZ_BAWO01000057.1"/>
</dbReference>
<comment type="caution">
    <text evidence="1">The sequence shown here is derived from an EMBL/GenBank/DDBJ whole genome shotgun (WGS) entry which is preliminary data.</text>
</comment>
<accession>A0A023DIH3</accession>